<sequence length="106" mass="12469">MQQRHIDRYSYFNELAITSRDFYIDYLEKFVAIKRGMNILEIGCGEGGNLLPFAEKECNVTGIDRSEERISQAISYFKLLGFNGRFIYSDFFDFSSEEDMNKYDII</sequence>
<dbReference type="Proteomes" id="UP000435985">
    <property type="component" value="Unassembled WGS sequence"/>
</dbReference>
<proteinExistence type="predicted"/>
<dbReference type="SUPFAM" id="SSF53335">
    <property type="entry name" value="S-adenosyl-L-methionine-dependent methyltransferases"/>
    <property type="match status" value="1"/>
</dbReference>
<keyword evidence="2" id="KW-0808">Transferase</keyword>
<keyword evidence="2" id="KW-0489">Methyltransferase</keyword>
<protein>
    <submittedName>
        <fullName evidence="2">Class I SAM-dependent methyltransferase</fullName>
    </submittedName>
</protein>
<dbReference type="CDD" id="cd02440">
    <property type="entry name" value="AdoMet_MTases"/>
    <property type="match status" value="1"/>
</dbReference>
<name>A0A642C606_BACOV</name>
<organism evidence="2 3">
    <name type="scientific">Bacteroides ovatus</name>
    <dbReference type="NCBI Taxonomy" id="28116"/>
    <lineage>
        <taxon>Bacteria</taxon>
        <taxon>Pseudomonadati</taxon>
        <taxon>Bacteroidota</taxon>
        <taxon>Bacteroidia</taxon>
        <taxon>Bacteroidales</taxon>
        <taxon>Bacteroidaceae</taxon>
        <taxon>Bacteroides</taxon>
    </lineage>
</organism>
<evidence type="ECO:0000313" key="3">
    <source>
        <dbReference type="Proteomes" id="UP000435985"/>
    </source>
</evidence>
<dbReference type="EMBL" id="VWFO01000451">
    <property type="protein sequence ID" value="KAA4651502.1"/>
    <property type="molecule type" value="Genomic_DNA"/>
</dbReference>
<dbReference type="InterPro" id="IPR029063">
    <property type="entry name" value="SAM-dependent_MTases_sf"/>
</dbReference>
<dbReference type="InterPro" id="IPR025714">
    <property type="entry name" value="Methyltranfer_dom"/>
</dbReference>
<dbReference type="Gene3D" id="3.40.50.150">
    <property type="entry name" value="Vaccinia Virus protein VP39"/>
    <property type="match status" value="1"/>
</dbReference>
<evidence type="ECO:0000313" key="2">
    <source>
        <dbReference type="EMBL" id="KAA4651502.1"/>
    </source>
</evidence>
<feature type="domain" description="Methyltransferase" evidence="1">
    <location>
        <begin position="33"/>
        <end position="106"/>
    </location>
</feature>
<dbReference type="Pfam" id="PF13847">
    <property type="entry name" value="Methyltransf_31"/>
    <property type="match status" value="1"/>
</dbReference>
<accession>A0A642C606</accession>
<gene>
    <name evidence="2" type="ORF">F3B98_30670</name>
</gene>
<dbReference type="AlphaFoldDB" id="A0A642C606"/>
<comment type="caution">
    <text evidence="2">The sequence shown here is derived from an EMBL/GenBank/DDBJ whole genome shotgun (WGS) entry which is preliminary data.</text>
</comment>
<dbReference type="GO" id="GO:0032259">
    <property type="term" value="P:methylation"/>
    <property type="evidence" value="ECO:0007669"/>
    <property type="project" value="UniProtKB-KW"/>
</dbReference>
<dbReference type="GO" id="GO:0008168">
    <property type="term" value="F:methyltransferase activity"/>
    <property type="evidence" value="ECO:0007669"/>
    <property type="project" value="UniProtKB-KW"/>
</dbReference>
<reference evidence="2 3" key="1">
    <citation type="journal article" date="2019" name="Nat. Med.">
        <title>A library of human gut bacterial isolates paired with longitudinal multiomics data enables mechanistic microbiome research.</title>
        <authorList>
            <person name="Poyet M."/>
            <person name="Groussin M."/>
            <person name="Gibbons S.M."/>
            <person name="Avila-Pacheco J."/>
            <person name="Jiang X."/>
            <person name="Kearney S.M."/>
            <person name="Perrotta A.R."/>
            <person name="Berdy B."/>
            <person name="Zhao S."/>
            <person name="Lieberman T.D."/>
            <person name="Swanson P.K."/>
            <person name="Smith M."/>
            <person name="Roesemann S."/>
            <person name="Alexander J.E."/>
            <person name="Rich S.A."/>
            <person name="Livny J."/>
            <person name="Vlamakis H."/>
            <person name="Clish C."/>
            <person name="Bullock K."/>
            <person name="Deik A."/>
            <person name="Scott J."/>
            <person name="Pierce K.A."/>
            <person name="Xavier R.J."/>
            <person name="Alm E.J."/>
        </authorList>
    </citation>
    <scope>NUCLEOTIDE SEQUENCE [LARGE SCALE GENOMIC DNA]</scope>
    <source>
        <strain evidence="2 3">BIOML-A14</strain>
    </source>
</reference>
<feature type="non-terminal residue" evidence="2">
    <location>
        <position position="106"/>
    </location>
</feature>
<evidence type="ECO:0000259" key="1">
    <source>
        <dbReference type="Pfam" id="PF13847"/>
    </source>
</evidence>